<evidence type="ECO:0000256" key="4">
    <source>
        <dbReference type="ARBA" id="ARBA00023163"/>
    </source>
</evidence>
<evidence type="ECO:0000313" key="8">
    <source>
        <dbReference type="Proteomes" id="UP000246303"/>
    </source>
</evidence>
<feature type="region of interest" description="Disordered" evidence="5">
    <location>
        <begin position="70"/>
        <end position="103"/>
    </location>
</feature>
<dbReference type="CDD" id="cd07377">
    <property type="entry name" value="WHTH_GntR"/>
    <property type="match status" value="1"/>
</dbReference>
<evidence type="ECO:0000256" key="1">
    <source>
        <dbReference type="ARBA" id="ARBA00022898"/>
    </source>
</evidence>
<evidence type="ECO:0000256" key="3">
    <source>
        <dbReference type="ARBA" id="ARBA00023125"/>
    </source>
</evidence>
<keyword evidence="2" id="KW-0805">Transcription regulation</keyword>
<keyword evidence="3" id="KW-0238">DNA-binding</keyword>
<dbReference type="Pfam" id="PF00392">
    <property type="entry name" value="GntR"/>
    <property type="match status" value="1"/>
</dbReference>
<keyword evidence="4" id="KW-0804">Transcription</keyword>
<dbReference type="Gene3D" id="1.10.10.10">
    <property type="entry name" value="Winged helix-like DNA-binding domain superfamily/Winged helix DNA-binding domain"/>
    <property type="match status" value="1"/>
</dbReference>
<comment type="caution">
    <text evidence="7">The sequence shown here is derived from an EMBL/GenBank/DDBJ whole genome shotgun (WGS) entry which is preliminary data.</text>
</comment>
<dbReference type="PROSITE" id="PS50949">
    <property type="entry name" value="HTH_GNTR"/>
    <property type="match status" value="1"/>
</dbReference>
<gene>
    <name evidence="7" type="ORF">CVS29_06465</name>
</gene>
<dbReference type="GO" id="GO:0003700">
    <property type="term" value="F:DNA-binding transcription factor activity"/>
    <property type="evidence" value="ECO:0007669"/>
    <property type="project" value="InterPro"/>
</dbReference>
<dbReference type="GO" id="GO:0003677">
    <property type="term" value="F:DNA binding"/>
    <property type="evidence" value="ECO:0007669"/>
    <property type="project" value="UniProtKB-KW"/>
</dbReference>
<dbReference type="PANTHER" id="PTHR46577">
    <property type="entry name" value="HTH-TYPE TRANSCRIPTIONAL REGULATORY PROTEIN GABR"/>
    <property type="match status" value="1"/>
</dbReference>
<evidence type="ECO:0000259" key="6">
    <source>
        <dbReference type="PROSITE" id="PS50949"/>
    </source>
</evidence>
<evidence type="ECO:0000256" key="2">
    <source>
        <dbReference type="ARBA" id="ARBA00023015"/>
    </source>
</evidence>
<dbReference type="SMART" id="SM00345">
    <property type="entry name" value="HTH_GNTR"/>
    <property type="match status" value="1"/>
</dbReference>
<evidence type="ECO:0000313" key="7">
    <source>
        <dbReference type="EMBL" id="PXA66482.1"/>
    </source>
</evidence>
<dbReference type="SUPFAM" id="SSF46785">
    <property type="entry name" value="Winged helix' DNA-binding domain"/>
    <property type="match status" value="1"/>
</dbReference>
<dbReference type="InterPro" id="IPR051446">
    <property type="entry name" value="HTH_trans_reg/aminotransferase"/>
</dbReference>
<organism evidence="7 8">
    <name type="scientific">Arthrobacter psychrochitiniphilus</name>
    <dbReference type="NCBI Taxonomy" id="291045"/>
    <lineage>
        <taxon>Bacteria</taxon>
        <taxon>Bacillati</taxon>
        <taxon>Actinomycetota</taxon>
        <taxon>Actinomycetes</taxon>
        <taxon>Micrococcales</taxon>
        <taxon>Micrococcaceae</taxon>
        <taxon>Arthrobacter</taxon>
    </lineage>
</organism>
<dbReference type="InterPro" id="IPR036388">
    <property type="entry name" value="WH-like_DNA-bd_sf"/>
</dbReference>
<dbReference type="PANTHER" id="PTHR46577:SF1">
    <property type="entry name" value="HTH-TYPE TRANSCRIPTIONAL REGULATORY PROTEIN GABR"/>
    <property type="match status" value="1"/>
</dbReference>
<proteinExistence type="predicted"/>
<dbReference type="EMBL" id="QHLZ01000003">
    <property type="protein sequence ID" value="PXA66482.1"/>
    <property type="molecule type" value="Genomic_DNA"/>
</dbReference>
<sequence>MDARIVIDLETATPPYEQIQRQISSLIAVGHLVPGTRLPTVRSLAADLGVAAGTVARAYKELEGTGLVATNRRQGTVVAEPRHEEPDASGQDRSPPQEQPPPGALEVMAAVDHLINEGTRAGLEGKMLITLLQGRLSQRSK</sequence>
<dbReference type="OrthoDB" id="4307011at2"/>
<dbReference type="InterPro" id="IPR000524">
    <property type="entry name" value="Tscrpt_reg_HTH_GntR"/>
</dbReference>
<evidence type="ECO:0000256" key="5">
    <source>
        <dbReference type="SAM" id="MobiDB-lite"/>
    </source>
</evidence>
<protein>
    <submittedName>
        <fullName evidence="7">GntR family transcriptional regulator</fullName>
    </submittedName>
</protein>
<keyword evidence="1" id="KW-0663">Pyridoxal phosphate</keyword>
<name>A0A2V3DUS2_9MICC</name>
<feature type="domain" description="HTH gntR-type" evidence="6">
    <location>
        <begin position="13"/>
        <end position="81"/>
    </location>
</feature>
<keyword evidence="8" id="KW-1185">Reference proteome</keyword>
<dbReference type="InterPro" id="IPR036390">
    <property type="entry name" value="WH_DNA-bd_sf"/>
</dbReference>
<dbReference type="AlphaFoldDB" id="A0A2V3DUS2"/>
<accession>A0A2V3DUS2</accession>
<dbReference type="Proteomes" id="UP000246303">
    <property type="component" value="Unassembled WGS sequence"/>
</dbReference>
<reference evidence="7 8" key="1">
    <citation type="submission" date="2018-05" db="EMBL/GenBank/DDBJ databases">
        <title>Genetic diversity of glacier-inhabiting Cryobacterium bacteria in China and description of Cryobacterium mengkeensis sp. nov. and Arthrobacter glacialis sp. nov.</title>
        <authorList>
            <person name="Liu Q."/>
            <person name="Xin Y.-H."/>
        </authorList>
    </citation>
    <scope>NUCLEOTIDE SEQUENCE [LARGE SCALE GENOMIC DNA]</scope>
    <source>
        <strain evidence="7 8">GP3</strain>
    </source>
</reference>